<feature type="region of interest" description="Disordered" evidence="1">
    <location>
        <begin position="389"/>
        <end position="411"/>
    </location>
</feature>
<proteinExistence type="predicted"/>
<dbReference type="EMBL" id="ML992508">
    <property type="protein sequence ID" value="KAF2222310.1"/>
    <property type="molecule type" value="Genomic_DNA"/>
</dbReference>
<evidence type="ECO:0000313" key="4">
    <source>
        <dbReference type="EMBL" id="KAF2222310.1"/>
    </source>
</evidence>
<organism evidence="4 5">
    <name type="scientific">Elsinoe ampelina</name>
    <dbReference type="NCBI Taxonomy" id="302913"/>
    <lineage>
        <taxon>Eukaryota</taxon>
        <taxon>Fungi</taxon>
        <taxon>Dikarya</taxon>
        <taxon>Ascomycota</taxon>
        <taxon>Pezizomycotina</taxon>
        <taxon>Dothideomycetes</taxon>
        <taxon>Dothideomycetidae</taxon>
        <taxon>Myriangiales</taxon>
        <taxon>Elsinoaceae</taxon>
        <taxon>Elsinoe</taxon>
    </lineage>
</organism>
<dbReference type="InterPro" id="IPR025340">
    <property type="entry name" value="DUF4246"/>
</dbReference>
<sequence length="435" mass="50383">MATDQNVHDEEGQTIGFCNYFDRGQPERLTVREVAMIRRMNEITDETGWHLKIFDDEHLQRWRSECDPMMNVHAWSWIITELRAKAREHDDSHPVLAFDVGYRVCKSDDVFDDSIAQNLRDYAYRTNGRRLQADDLVTHSLNPWLNPFIYDYTDILTHGEVVDLLDPMSSTGKGSPLLSPILDGASRSAYDGYSALSQLLPFEITFGQVSDERVRIVSYINDGDKILGSECYKAMEDIIAKAIQAWNLVLVRRTGPPDHAEGRERTPLRIRTYGFTTVPHWPLFATRLPFITGPEDSRWKEALDWTQAYVEQPDHPSRNPDLYCDWREEFEDLSDCHSGVDLLRSMSIKWKGMQHIEHPNPGVSFTYYDWLAGRTGKAIHSKTKYWHEEEAGPDDDDHEYYDVDLRSGGSPDHCSCNKYRPRLFESKVRRDRLAS</sequence>
<gene>
    <name evidence="4" type="ORF">BDZ85DRAFT_126291</name>
</gene>
<dbReference type="PANTHER" id="PTHR33119:SF1">
    <property type="entry name" value="FE2OG DIOXYGENASE DOMAIN-CONTAINING PROTEIN"/>
    <property type="match status" value="1"/>
</dbReference>
<dbReference type="AlphaFoldDB" id="A0A6A6GAB3"/>
<reference evidence="5" key="1">
    <citation type="journal article" date="2020" name="Stud. Mycol.">
        <title>101 Dothideomycetes genomes: A test case for predicting lifestyles and emergence of pathogens.</title>
        <authorList>
            <person name="Haridas S."/>
            <person name="Albert R."/>
            <person name="Binder M."/>
            <person name="Bloem J."/>
            <person name="LaButti K."/>
            <person name="Salamov A."/>
            <person name="Andreopoulos B."/>
            <person name="Baker S."/>
            <person name="Barry K."/>
            <person name="Bills G."/>
            <person name="Bluhm B."/>
            <person name="Cannon C."/>
            <person name="Castanera R."/>
            <person name="Culley D."/>
            <person name="Daum C."/>
            <person name="Ezra D."/>
            <person name="Gonzalez J."/>
            <person name="Henrissat B."/>
            <person name="Kuo A."/>
            <person name="Liang C."/>
            <person name="Lipzen A."/>
            <person name="Lutzoni F."/>
            <person name="Magnuson J."/>
            <person name="Mondo S."/>
            <person name="Nolan M."/>
            <person name="Ohm R."/>
            <person name="Pangilinan J."/>
            <person name="Park H.-J."/>
            <person name="Ramirez L."/>
            <person name="Alfaro M."/>
            <person name="Sun H."/>
            <person name="Tritt A."/>
            <person name="Yoshinaga Y."/>
            <person name="Zwiers L.-H."/>
            <person name="Turgeon B."/>
            <person name="Goodwin S."/>
            <person name="Spatafora J."/>
            <person name="Crous P."/>
            <person name="Grigoriev I."/>
        </authorList>
    </citation>
    <scope>NUCLEOTIDE SEQUENCE [LARGE SCALE GENOMIC DNA]</scope>
    <source>
        <strain evidence="5">CECT 20119</strain>
    </source>
</reference>
<evidence type="ECO:0000259" key="3">
    <source>
        <dbReference type="Pfam" id="PF21666"/>
    </source>
</evidence>
<dbReference type="InterPro" id="IPR049207">
    <property type="entry name" value="DUF4246_N"/>
</dbReference>
<keyword evidence="5" id="KW-1185">Reference proteome</keyword>
<name>A0A6A6GAB3_9PEZI</name>
<dbReference type="InterPro" id="IPR049192">
    <property type="entry name" value="DUF4246_C"/>
</dbReference>
<evidence type="ECO:0000259" key="2">
    <source>
        <dbReference type="Pfam" id="PF14033"/>
    </source>
</evidence>
<dbReference type="Pfam" id="PF14033">
    <property type="entry name" value="DUF4246"/>
    <property type="match status" value="1"/>
</dbReference>
<feature type="domain" description="DUF4246" evidence="2">
    <location>
        <begin position="74"/>
        <end position="363"/>
    </location>
</feature>
<dbReference type="Proteomes" id="UP000799538">
    <property type="component" value="Unassembled WGS sequence"/>
</dbReference>
<dbReference type="OrthoDB" id="415532at2759"/>
<protein>
    <submittedName>
        <fullName evidence="4">Uncharacterized protein</fullName>
    </submittedName>
</protein>
<evidence type="ECO:0000313" key="5">
    <source>
        <dbReference type="Proteomes" id="UP000799538"/>
    </source>
</evidence>
<dbReference type="Pfam" id="PF21666">
    <property type="entry name" value="DUF4246_N"/>
    <property type="match status" value="1"/>
</dbReference>
<dbReference type="PANTHER" id="PTHR33119">
    <property type="entry name" value="IFI3P"/>
    <property type="match status" value="1"/>
</dbReference>
<evidence type="ECO:0000256" key="1">
    <source>
        <dbReference type="SAM" id="MobiDB-lite"/>
    </source>
</evidence>
<feature type="domain" description="DUF4246" evidence="3">
    <location>
        <begin position="19"/>
        <end position="65"/>
    </location>
</feature>
<accession>A0A6A6GAB3</accession>